<keyword evidence="4" id="KW-0132">Cell division</keyword>
<dbReference type="GO" id="GO:0005874">
    <property type="term" value="C:microtubule"/>
    <property type="evidence" value="ECO:0007669"/>
    <property type="project" value="UniProtKB-KW"/>
</dbReference>
<evidence type="ECO:0000256" key="2">
    <source>
        <dbReference type="ARBA" id="ARBA00009645"/>
    </source>
</evidence>
<evidence type="ECO:0000256" key="4">
    <source>
        <dbReference type="ARBA" id="ARBA00022618"/>
    </source>
</evidence>
<evidence type="ECO:0000256" key="6">
    <source>
        <dbReference type="ARBA" id="ARBA00022776"/>
    </source>
</evidence>
<evidence type="ECO:0000313" key="12">
    <source>
        <dbReference type="Proteomes" id="UP000250235"/>
    </source>
</evidence>
<dbReference type="InterPro" id="IPR032733">
    <property type="entry name" value="HAUS3_N"/>
</dbReference>
<name>A0A2Z7BDL0_9LAMI</name>
<dbReference type="Pfam" id="PF14932">
    <property type="entry name" value="HAUS-augmin3"/>
    <property type="match status" value="1"/>
</dbReference>
<accession>A0A2Z7BDL0</accession>
<evidence type="ECO:0000259" key="10">
    <source>
        <dbReference type="Pfam" id="PF14932"/>
    </source>
</evidence>
<proteinExistence type="inferred from homology"/>
<evidence type="ECO:0000256" key="1">
    <source>
        <dbReference type="ARBA" id="ARBA00004186"/>
    </source>
</evidence>
<dbReference type="GO" id="GO:0031023">
    <property type="term" value="P:microtubule organizing center organization"/>
    <property type="evidence" value="ECO:0007669"/>
    <property type="project" value="TreeGrafter"/>
</dbReference>
<dbReference type="AlphaFoldDB" id="A0A2Z7BDL0"/>
<dbReference type="InterPro" id="IPR026206">
    <property type="entry name" value="HAUS3"/>
</dbReference>
<gene>
    <name evidence="11" type="ORF">F511_36616</name>
</gene>
<keyword evidence="12" id="KW-1185">Reference proteome</keyword>
<comment type="similarity">
    <text evidence="2">Belongs to the HAUS3 family.</text>
</comment>
<keyword evidence="9" id="KW-0131">Cell cycle</keyword>
<evidence type="ECO:0000256" key="9">
    <source>
        <dbReference type="ARBA" id="ARBA00023306"/>
    </source>
</evidence>
<dbReference type="GO" id="GO:0072686">
    <property type="term" value="C:mitotic spindle"/>
    <property type="evidence" value="ECO:0007669"/>
    <property type="project" value="TreeGrafter"/>
</dbReference>
<keyword evidence="3" id="KW-0963">Cytoplasm</keyword>
<sequence>MLSDATLAAKSEASELQKQLQLLQFQNDMLTEQASALIQGRRARVSATSTANGQLTTIDDSLSARNLEMNAVLGRMASTAQELAHYHSGDENGIYLTYADFQPYLVVDSSCMEQLNQWFTKQLDTVWSHPSFKAITVTLVQTILLVDVHS</sequence>
<dbReference type="GO" id="GO:0070652">
    <property type="term" value="C:HAUS complex"/>
    <property type="evidence" value="ECO:0007669"/>
    <property type="project" value="InterPro"/>
</dbReference>
<dbReference type="GO" id="GO:0051301">
    <property type="term" value="P:cell division"/>
    <property type="evidence" value="ECO:0007669"/>
    <property type="project" value="UniProtKB-KW"/>
</dbReference>
<evidence type="ECO:0000313" key="11">
    <source>
        <dbReference type="EMBL" id="KZV32573.1"/>
    </source>
</evidence>
<keyword evidence="7" id="KW-0175">Coiled coil</keyword>
<dbReference type="GO" id="GO:0005815">
    <property type="term" value="C:microtubule organizing center"/>
    <property type="evidence" value="ECO:0007669"/>
    <property type="project" value="TreeGrafter"/>
</dbReference>
<keyword evidence="5" id="KW-0493">Microtubule</keyword>
<evidence type="ECO:0000256" key="7">
    <source>
        <dbReference type="ARBA" id="ARBA00023054"/>
    </source>
</evidence>
<reference evidence="11 12" key="1">
    <citation type="journal article" date="2015" name="Proc. Natl. Acad. Sci. U.S.A.">
        <title>The resurrection genome of Boea hygrometrica: A blueprint for survival of dehydration.</title>
        <authorList>
            <person name="Xiao L."/>
            <person name="Yang G."/>
            <person name="Zhang L."/>
            <person name="Yang X."/>
            <person name="Zhao S."/>
            <person name="Ji Z."/>
            <person name="Zhou Q."/>
            <person name="Hu M."/>
            <person name="Wang Y."/>
            <person name="Chen M."/>
            <person name="Xu Y."/>
            <person name="Jin H."/>
            <person name="Xiao X."/>
            <person name="Hu G."/>
            <person name="Bao F."/>
            <person name="Hu Y."/>
            <person name="Wan P."/>
            <person name="Li L."/>
            <person name="Deng X."/>
            <person name="Kuang T."/>
            <person name="Xiang C."/>
            <person name="Zhu J.K."/>
            <person name="Oliver M.J."/>
            <person name="He Y."/>
        </authorList>
    </citation>
    <scope>NUCLEOTIDE SEQUENCE [LARGE SCALE GENOMIC DNA]</scope>
    <source>
        <strain evidence="12">cv. XS01</strain>
    </source>
</reference>
<dbReference type="GO" id="GO:0051225">
    <property type="term" value="P:spindle assembly"/>
    <property type="evidence" value="ECO:0007669"/>
    <property type="project" value="InterPro"/>
</dbReference>
<dbReference type="Proteomes" id="UP000250235">
    <property type="component" value="Unassembled WGS sequence"/>
</dbReference>
<comment type="subcellular location">
    <subcellularLocation>
        <location evidence="1">Cytoplasm</location>
        <location evidence="1">Cytoskeleton</location>
        <location evidence="1">Spindle</location>
    </subcellularLocation>
</comment>
<protein>
    <submittedName>
        <fullName evidence="11">HAUS augmin-like complex subunit 3</fullName>
    </submittedName>
</protein>
<keyword evidence="6" id="KW-0498">Mitosis</keyword>
<dbReference type="PANTHER" id="PTHR19378">
    <property type="entry name" value="GOLGIN- RELATED"/>
    <property type="match status" value="1"/>
</dbReference>
<dbReference type="EMBL" id="KV006433">
    <property type="protein sequence ID" value="KZV32573.1"/>
    <property type="molecule type" value="Genomic_DNA"/>
</dbReference>
<evidence type="ECO:0000256" key="8">
    <source>
        <dbReference type="ARBA" id="ARBA00023212"/>
    </source>
</evidence>
<evidence type="ECO:0000256" key="3">
    <source>
        <dbReference type="ARBA" id="ARBA00022490"/>
    </source>
</evidence>
<dbReference type="PANTHER" id="PTHR19378:SF0">
    <property type="entry name" value="HAUS AUGMIN-LIKE COMPLEX SUBUNIT 3"/>
    <property type="match status" value="1"/>
</dbReference>
<evidence type="ECO:0000256" key="5">
    <source>
        <dbReference type="ARBA" id="ARBA00022701"/>
    </source>
</evidence>
<keyword evidence="8" id="KW-0206">Cytoskeleton</keyword>
<dbReference type="OrthoDB" id="1740390at2759"/>
<feature type="domain" description="HAUS augmin-like complex subunit 3 N-terminal" evidence="10">
    <location>
        <begin position="4"/>
        <end position="125"/>
    </location>
</feature>
<organism evidence="11 12">
    <name type="scientific">Dorcoceras hygrometricum</name>
    <dbReference type="NCBI Taxonomy" id="472368"/>
    <lineage>
        <taxon>Eukaryota</taxon>
        <taxon>Viridiplantae</taxon>
        <taxon>Streptophyta</taxon>
        <taxon>Embryophyta</taxon>
        <taxon>Tracheophyta</taxon>
        <taxon>Spermatophyta</taxon>
        <taxon>Magnoliopsida</taxon>
        <taxon>eudicotyledons</taxon>
        <taxon>Gunneridae</taxon>
        <taxon>Pentapetalae</taxon>
        <taxon>asterids</taxon>
        <taxon>lamiids</taxon>
        <taxon>Lamiales</taxon>
        <taxon>Gesneriaceae</taxon>
        <taxon>Didymocarpoideae</taxon>
        <taxon>Trichosporeae</taxon>
        <taxon>Loxocarpinae</taxon>
        <taxon>Dorcoceras</taxon>
    </lineage>
</organism>